<dbReference type="AlphaFoldDB" id="A0AAD6YX75"/>
<name>A0AAD6YX75_9AGAR</name>
<evidence type="ECO:0000256" key="1">
    <source>
        <dbReference type="SAM" id="MobiDB-lite"/>
    </source>
</evidence>
<dbReference type="EMBL" id="JARIHO010000154">
    <property type="protein sequence ID" value="KAJ7300723.1"/>
    <property type="molecule type" value="Genomic_DNA"/>
</dbReference>
<organism evidence="3 4">
    <name type="scientific">Mycena albidolilacea</name>
    <dbReference type="NCBI Taxonomy" id="1033008"/>
    <lineage>
        <taxon>Eukaryota</taxon>
        <taxon>Fungi</taxon>
        <taxon>Dikarya</taxon>
        <taxon>Basidiomycota</taxon>
        <taxon>Agaricomycotina</taxon>
        <taxon>Agaricomycetes</taxon>
        <taxon>Agaricomycetidae</taxon>
        <taxon>Agaricales</taxon>
        <taxon>Marasmiineae</taxon>
        <taxon>Mycenaceae</taxon>
        <taxon>Mycena</taxon>
    </lineage>
</organism>
<protein>
    <recommendedName>
        <fullName evidence="2">Myb/SANT-like domain-containing protein</fullName>
    </recommendedName>
</protein>
<accession>A0AAD6YX75</accession>
<proteinExistence type="predicted"/>
<keyword evidence="4" id="KW-1185">Reference proteome</keyword>
<reference evidence="3" key="1">
    <citation type="submission" date="2023-03" db="EMBL/GenBank/DDBJ databases">
        <title>Massive genome expansion in bonnet fungi (Mycena s.s.) driven by repeated elements and novel gene families across ecological guilds.</title>
        <authorList>
            <consortium name="Lawrence Berkeley National Laboratory"/>
            <person name="Harder C.B."/>
            <person name="Miyauchi S."/>
            <person name="Viragh M."/>
            <person name="Kuo A."/>
            <person name="Thoen E."/>
            <person name="Andreopoulos B."/>
            <person name="Lu D."/>
            <person name="Skrede I."/>
            <person name="Drula E."/>
            <person name="Henrissat B."/>
            <person name="Morin E."/>
            <person name="Kohler A."/>
            <person name="Barry K."/>
            <person name="LaButti K."/>
            <person name="Morin E."/>
            <person name="Salamov A."/>
            <person name="Lipzen A."/>
            <person name="Mereny Z."/>
            <person name="Hegedus B."/>
            <person name="Baldrian P."/>
            <person name="Stursova M."/>
            <person name="Weitz H."/>
            <person name="Taylor A."/>
            <person name="Grigoriev I.V."/>
            <person name="Nagy L.G."/>
            <person name="Martin F."/>
            <person name="Kauserud H."/>
        </authorList>
    </citation>
    <scope>NUCLEOTIDE SEQUENCE</scope>
    <source>
        <strain evidence="3">CBHHK002</strain>
    </source>
</reference>
<dbReference type="Pfam" id="PF12776">
    <property type="entry name" value="Myb_DNA-bind_3"/>
    <property type="match status" value="1"/>
</dbReference>
<evidence type="ECO:0000313" key="3">
    <source>
        <dbReference type="EMBL" id="KAJ7300723.1"/>
    </source>
</evidence>
<sequence length="319" mass="35316">MIPDRGNQWFPRNERKLLEHLIEKRAAAGDGTSFTKTTFTSAAAAVNADSCEKGAPKTWETCESKFQKLKTLFQLICEIIGNSSWTWNDDRGPCIDAASSGVWDAFVKSRPLAAPFRNAGWIHLEAFRTLMPESTPRGTHVFRAPSALAPLSLPLSQLDGFDDDYDGHSQDWDIEKDLDGEVDGSDKENEPTPKTPAPPASRKRTATDSADRTAKKPRLSGGATVLQGISEQFGDFNEIMCFALGPGGTDSSTLPPTPVRLQNATKCAHRVETWMEMPQTLKFLDVLEKNKAAMDIYATFNDDEDIEFRIMWVKSKIGL</sequence>
<dbReference type="InterPro" id="IPR024752">
    <property type="entry name" value="Myb/SANT-like_dom"/>
</dbReference>
<feature type="region of interest" description="Disordered" evidence="1">
    <location>
        <begin position="177"/>
        <end position="223"/>
    </location>
</feature>
<comment type="caution">
    <text evidence="3">The sequence shown here is derived from an EMBL/GenBank/DDBJ whole genome shotgun (WGS) entry which is preliminary data.</text>
</comment>
<feature type="domain" description="Myb/SANT-like" evidence="2">
    <location>
        <begin position="8"/>
        <end position="105"/>
    </location>
</feature>
<gene>
    <name evidence="3" type="ORF">DFH08DRAFT_979379</name>
</gene>
<feature type="compositionally biased region" description="Basic and acidic residues" evidence="1">
    <location>
        <begin position="205"/>
        <end position="214"/>
    </location>
</feature>
<evidence type="ECO:0000313" key="4">
    <source>
        <dbReference type="Proteomes" id="UP001218218"/>
    </source>
</evidence>
<dbReference type="Proteomes" id="UP001218218">
    <property type="component" value="Unassembled WGS sequence"/>
</dbReference>
<feature type="compositionally biased region" description="Basic and acidic residues" evidence="1">
    <location>
        <begin position="177"/>
        <end position="191"/>
    </location>
</feature>
<evidence type="ECO:0000259" key="2">
    <source>
        <dbReference type="Pfam" id="PF12776"/>
    </source>
</evidence>